<name>B0XLA1_CULQU</name>
<dbReference type="Gene3D" id="3.40.50.300">
    <property type="entry name" value="P-loop containing nucleotide triphosphate hydrolases"/>
    <property type="match status" value="1"/>
</dbReference>
<dbReference type="InParanoid" id="B0XLA1"/>
<keyword evidence="1" id="KW-0547">Nucleotide-binding</keyword>
<organism>
    <name type="scientific">Culex quinquefasciatus</name>
    <name type="common">Southern house mosquito</name>
    <name type="synonym">Culex pungens</name>
    <dbReference type="NCBI Taxonomy" id="7176"/>
    <lineage>
        <taxon>Eukaryota</taxon>
        <taxon>Metazoa</taxon>
        <taxon>Ecdysozoa</taxon>
        <taxon>Arthropoda</taxon>
        <taxon>Hexapoda</taxon>
        <taxon>Insecta</taxon>
        <taxon>Pterygota</taxon>
        <taxon>Neoptera</taxon>
        <taxon>Endopterygota</taxon>
        <taxon>Diptera</taxon>
        <taxon>Nematocera</taxon>
        <taxon>Culicoidea</taxon>
        <taxon>Culicidae</taxon>
        <taxon>Culicinae</taxon>
        <taxon>Culicini</taxon>
        <taxon>Culex</taxon>
        <taxon>Culex</taxon>
    </lineage>
</organism>
<evidence type="ECO:0000313" key="5">
    <source>
        <dbReference type="EMBL" id="EDS33771.1"/>
    </source>
</evidence>
<dbReference type="VEuPathDB" id="VectorBase:CPIJ020220"/>
<proteinExistence type="predicted"/>
<dbReference type="GO" id="GO:0005524">
    <property type="term" value="F:ATP binding"/>
    <property type="evidence" value="ECO:0007669"/>
    <property type="project" value="UniProtKB-KW"/>
</dbReference>
<sequence length="163" mass="17853">MGDLGVAKSQILGYIDRLVRSQYITSLGSSGEDLAAAVTKDPLTGAMMLERRTSNCQPLCFPFSTFSAATTIFVWPNASPSSTAKESRWYIALQCTVNLLGILRLSTALARLRQADEVDKDDRPNTSDKVFVLVRDDDALHDRSASRARSTPASRNTNPEGKR</sequence>
<accession>B0XLA1</accession>
<evidence type="ECO:0000256" key="1">
    <source>
        <dbReference type="ARBA" id="ARBA00022741"/>
    </source>
</evidence>
<dbReference type="eggNOG" id="KOG0482">
    <property type="taxonomic scope" value="Eukaryota"/>
</dbReference>
<evidence type="ECO:0000256" key="3">
    <source>
        <dbReference type="SAM" id="MobiDB-lite"/>
    </source>
</evidence>
<reference evidence="5" key="1">
    <citation type="submission" date="2007-03" db="EMBL/GenBank/DDBJ databases">
        <title>Annotation of Culex pipiens quinquefasciatus.</title>
        <authorList>
            <consortium name="The Broad Institute Genome Sequencing Platform"/>
            <person name="Atkinson P.W."/>
            <person name="Hemingway J."/>
            <person name="Christensen B.M."/>
            <person name="Higgs S."/>
            <person name="Kodira C."/>
            <person name="Hannick L."/>
            <person name="Megy K."/>
            <person name="O'Leary S."/>
            <person name="Pearson M."/>
            <person name="Haas B.J."/>
            <person name="Mauceli E."/>
            <person name="Wortman J.R."/>
            <person name="Lee N.H."/>
            <person name="Guigo R."/>
            <person name="Stanke M."/>
            <person name="Alvarado L."/>
            <person name="Amedeo P."/>
            <person name="Antoine C.H."/>
            <person name="Arensburger P."/>
            <person name="Bidwell S.L."/>
            <person name="Crawford M."/>
            <person name="Camaro F."/>
            <person name="Devon K."/>
            <person name="Engels R."/>
            <person name="Hammond M."/>
            <person name="Howarth C."/>
            <person name="Koehrsen M."/>
            <person name="Lawson D."/>
            <person name="Montgomery P."/>
            <person name="Nene V."/>
            <person name="Nusbaum C."/>
            <person name="Puiu D."/>
            <person name="Romero-Severson J."/>
            <person name="Severson D.W."/>
            <person name="Shumway M."/>
            <person name="Sisk P."/>
            <person name="Stolte C."/>
            <person name="Zeng Q."/>
            <person name="Eisenstadt E."/>
            <person name="Fraser-Liggett C."/>
            <person name="Strausberg R."/>
            <person name="Galagan J."/>
            <person name="Birren B."/>
            <person name="Collins F.H."/>
        </authorList>
    </citation>
    <scope>NUCLEOTIDE SEQUENCE [LARGE SCALE GENOMIC DNA]</scope>
    <source>
        <strain evidence="5">JHB</strain>
    </source>
</reference>
<dbReference type="STRING" id="7176.B0XLA1"/>
<dbReference type="Proteomes" id="UP000002320">
    <property type="component" value="Unassembled WGS sequence"/>
</dbReference>
<keyword evidence="7" id="KW-1185">Reference proteome</keyword>
<reference evidence="6" key="2">
    <citation type="submission" date="2020-05" db="UniProtKB">
        <authorList>
            <consortium name="EnsemblMetazoa"/>
        </authorList>
    </citation>
    <scope>IDENTIFICATION</scope>
    <source>
        <strain evidence="6">JHB</strain>
    </source>
</reference>
<dbReference type="GO" id="GO:0003677">
    <property type="term" value="F:DNA binding"/>
    <property type="evidence" value="ECO:0007669"/>
    <property type="project" value="InterPro"/>
</dbReference>
<dbReference type="HOGENOM" id="CLU_1628669_0_0_1"/>
<feature type="domain" description="MCM C-terminal AAA(+) ATPase" evidence="4">
    <location>
        <begin position="1"/>
        <end position="50"/>
    </location>
</feature>
<evidence type="ECO:0000313" key="6">
    <source>
        <dbReference type="EnsemblMetazoa" id="CPIJ020220-PA"/>
    </source>
</evidence>
<protein>
    <submittedName>
        <fullName evidence="5 6">DNA replication licensing factor MCM7</fullName>
    </submittedName>
</protein>
<dbReference type="InterPro" id="IPR027417">
    <property type="entry name" value="P-loop_NTPase"/>
</dbReference>
<evidence type="ECO:0000256" key="2">
    <source>
        <dbReference type="ARBA" id="ARBA00022840"/>
    </source>
</evidence>
<gene>
    <name evidence="6" type="primary">6054523</name>
    <name evidence="5" type="ORF">CpipJ_CPIJ020220</name>
</gene>
<dbReference type="EnsemblMetazoa" id="CPIJ020220-RA">
    <property type="protein sequence ID" value="CPIJ020220-PA"/>
    <property type="gene ID" value="CPIJ020220"/>
</dbReference>
<dbReference type="InterPro" id="IPR001208">
    <property type="entry name" value="MCM_dom"/>
</dbReference>
<dbReference type="Pfam" id="PF00493">
    <property type="entry name" value="MCM"/>
    <property type="match status" value="1"/>
</dbReference>
<keyword evidence="2" id="KW-0067">ATP-binding</keyword>
<dbReference type="KEGG" id="cqu:CpipJ_CPIJ020220"/>
<feature type="region of interest" description="Disordered" evidence="3">
    <location>
        <begin position="142"/>
        <end position="163"/>
    </location>
</feature>
<evidence type="ECO:0000313" key="7">
    <source>
        <dbReference type="Proteomes" id="UP000002320"/>
    </source>
</evidence>
<evidence type="ECO:0000259" key="4">
    <source>
        <dbReference type="Pfam" id="PF00493"/>
    </source>
</evidence>
<dbReference type="EMBL" id="DS234372">
    <property type="protein sequence ID" value="EDS33771.1"/>
    <property type="molecule type" value="Genomic_DNA"/>
</dbReference>
<dbReference type="AlphaFoldDB" id="B0XLA1"/>